<gene>
    <name evidence="4" type="ORF">G3I59_01445</name>
    <name evidence="5" type="ORF">SAMN05421854_108338</name>
</gene>
<reference evidence="5 6" key="1">
    <citation type="submission" date="2016-10" db="EMBL/GenBank/DDBJ databases">
        <authorList>
            <person name="de Groot N.N."/>
        </authorList>
    </citation>
    <scope>NUCLEOTIDE SEQUENCE [LARGE SCALE GENOMIC DNA]</scope>
    <source>
        <strain evidence="5 6">DSM 44637</strain>
    </source>
</reference>
<dbReference type="PANTHER" id="PTHR36539">
    <property type="entry name" value="ETHANOLAMINE UTILIZATION PROTEIN EUTN"/>
    <property type="match status" value="1"/>
</dbReference>
<comment type="subcellular location">
    <subcellularLocation>
        <location evidence="1">Carboxysome</location>
    </subcellularLocation>
</comment>
<keyword evidence="7" id="KW-1185">Reference proteome</keyword>
<dbReference type="Gene3D" id="2.40.50.220">
    <property type="entry name" value="EutN/Ccml"/>
    <property type="match status" value="1"/>
</dbReference>
<dbReference type="SUPFAM" id="SSF159133">
    <property type="entry name" value="EutN/CcmL-like"/>
    <property type="match status" value="1"/>
</dbReference>
<name>A0A1I5VG12_9PSEU</name>
<evidence type="ECO:0000313" key="5">
    <source>
        <dbReference type="EMBL" id="SFQ06488.1"/>
    </source>
</evidence>
<protein>
    <submittedName>
        <fullName evidence="5">Ethanolamine utilization protein EutN</fullName>
    </submittedName>
    <submittedName>
        <fullName evidence="4">EutN/CcmL family microcompartment protein</fullName>
    </submittedName>
</protein>
<evidence type="ECO:0000313" key="4">
    <source>
        <dbReference type="EMBL" id="NEC54310.1"/>
    </source>
</evidence>
<keyword evidence="2" id="KW-1282">Carboxysome</keyword>
<dbReference type="OrthoDB" id="196195at2"/>
<evidence type="ECO:0000256" key="1">
    <source>
        <dbReference type="ARBA" id="ARBA00023587"/>
    </source>
</evidence>
<dbReference type="InterPro" id="IPR036677">
    <property type="entry name" value="EutN_CcmL_sf"/>
</dbReference>
<proteinExistence type="predicted"/>
<dbReference type="InterPro" id="IPR004992">
    <property type="entry name" value="EutN_CcmL"/>
</dbReference>
<reference evidence="4 7" key="2">
    <citation type="submission" date="2020-01" db="EMBL/GenBank/DDBJ databases">
        <title>Insect and environment-associated Actinomycetes.</title>
        <authorList>
            <person name="Currrie C."/>
            <person name="Chevrette M."/>
            <person name="Carlson C."/>
            <person name="Stubbendieck R."/>
            <person name="Wendt-Pienkowski E."/>
        </authorList>
    </citation>
    <scope>NUCLEOTIDE SEQUENCE [LARGE SCALE GENOMIC DNA]</scope>
    <source>
        <strain evidence="4 7">SID8386</strain>
    </source>
</reference>
<dbReference type="STRING" id="112413.SAMN05421854_108338"/>
<evidence type="ECO:0000313" key="6">
    <source>
        <dbReference type="Proteomes" id="UP000199137"/>
    </source>
</evidence>
<dbReference type="AlphaFoldDB" id="A0A1I5VG12"/>
<dbReference type="EMBL" id="JAAGNC010000012">
    <property type="protein sequence ID" value="NEC54310.1"/>
    <property type="molecule type" value="Genomic_DNA"/>
</dbReference>
<accession>A0A1I5VG12</accession>
<evidence type="ECO:0000313" key="7">
    <source>
        <dbReference type="Proteomes" id="UP000470404"/>
    </source>
</evidence>
<dbReference type="Pfam" id="PF03319">
    <property type="entry name" value="EutN_CcmL"/>
    <property type="match status" value="1"/>
</dbReference>
<sequence>MQLATVLGQVVATVKEPKLGLFTLLLVQDAVDADVTQPGGAVYVAVDQSGAGTGEVVLVARGGAARAAVGPDVPTDRAVVAIVDSVVRAGEVTYQKA</sequence>
<dbReference type="Proteomes" id="UP000470404">
    <property type="component" value="Unassembled WGS sequence"/>
</dbReference>
<organism evidence="5 6">
    <name type="scientific">Amycolatopsis rubida</name>
    <dbReference type="NCBI Taxonomy" id="112413"/>
    <lineage>
        <taxon>Bacteria</taxon>
        <taxon>Bacillati</taxon>
        <taxon>Actinomycetota</taxon>
        <taxon>Actinomycetes</taxon>
        <taxon>Pseudonocardiales</taxon>
        <taxon>Pseudonocardiaceae</taxon>
        <taxon>Amycolatopsis</taxon>
    </lineage>
</organism>
<evidence type="ECO:0000256" key="2">
    <source>
        <dbReference type="ARBA" id="ARBA00023669"/>
    </source>
</evidence>
<dbReference type="EMBL" id="FOWC01000008">
    <property type="protein sequence ID" value="SFQ06488.1"/>
    <property type="molecule type" value="Genomic_DNA"/>
</dbReference>
<dbReference type="PROSITE" id="PS51932">
    <property type="entry name" value="BMV"/>
    <property type="match status" value="1"/>
</dbReference>
<dbReference type="GO" id="GO:0031470">
    <property type="term" value="C:carboxysome"/>
    <property type="evidence" value="ECO:0007669"/>
    <property type="project" value="UniProtKB-SubCell"/>
</dbReference>
<keyword evidence="3" id="KW-1283">Bacterial microcompartment</keyword>
<dbReference type="Proteomes" id="UP000199137">
    <property type="component" value="Unassembled WGS sequence"/>
</dbReference>
<dbReference type="RefSeq" id="WP_067592425.1">
    <property type="nucleotide sequence ID" value="NZ_FOWC01000008.1"/>
</dbReference>
<evidence type="ECO:0000256" key="3">
    <source>
        <dbReference type="ARBA" id="ARBA00024446"/>
    </source>
</evidence>